<proteinExistence type="inferred from homology"/>
<keyword evidence="8" id="KW-0032">Aminotransferase</keyword>
<sequence>MRPIDAMLSRAQGFTRFHMPGHKGRLGAIPSELDMTELWNTDDLYAPTSGIRRAEELLAQSAGAGASMLLSGGATSGIHASILSALFPGDRLLLSRDAHHSAFSGCVLAGVEPEAVHPAADFLSAIEKSAARAVLVTYPDYYGNCPDLGAIARAAHSRGMKVLVDAAHGAHFHWWDRPLSAVRLGADFSVESAHKTLGCLTGGAWLHLKNPQDAPRAREMLRLSFSSSPSFLILRSLDNARAWMDANGTEALKRLLSLCAAFRRDIASISGLRMRAGGDPTRLTLDVSGLGLTGWEAYAQLRDRGLALEMADLHRVVAISTVFDREEDFSHLVDGLRALQGGEGTQKAFPPAPVGIREMPLREAALSPSRTVPLERATGKIAARAVGAYPPGWPAILPGERFTGEVVAFLAQMRAMGATLFGLEGDAVSIVEKGEIDHAV</sequence>
<dbReference type="Pfam" id="PF03711">
    <property type="entry name" value="OKR_DC_1_C"/>
    <property type="match status" value="1"/>
</dbReference>
<reference evidence="8" key="1">
    <citation type="submission" date="2020-10" db="EMBL/GenBank/DDBJ databases">
        <authorList>
            <person name="Gilroy R."/>
        </authorList>
    </citation>
    <scope>NUCLEOTIDE SEQUENCE</scope>
    <source>
        <strain evidence="8">ChiHcec3-11533</strain>
    </source>
</reference>
<keyword evidence="8" id="KW-0808">Transferase</keyword>
<keyword evidence="3" id="KW-0210">Decarboxylase</keyword>
<dbReference type="InterPro" id="IPR052357">
    <property type="entry name" value="Orn_Lys_Arg_decarboxylase-I"/>
</dbReference>
<comment type="caution">
    <text evidence="8">The sequence shown here is derived from an EMBL/GenBank/DDBJ whole genome shotgun (WGS) entry which is preliminary data.</text>
</comment>
<keyword evidence="4" id="KW-0663">Pyridoxal phosphate</keyword>
<name>A0A9D1IC03_9FIRM</name>
<dbReference type="Gene3D" id="3.90.100.10">
    <property type="entry name" value="Orn/Lys/Arg decarboxylase, C-terminal domain"/>
    <property type="match status" value="1"/>
</dbReference>
<dbReference type="Proteomes" id="UP000824072">
    <property type="component" value="Unassembled WGS sequence"/>
</dbReference>
<dbReference type="GO" id="GO:0016831">
    <property type="term" value="F:carboxy-lyase activity"/>
    <property type="evidence" value="ECO:0007669"/>
    <property type="project" value="UniProtKB-KW"/>
</dbReference>
<evidence type="ECO:0000313" key="9">
    <source>
        <dbReference type="Proteomes" id="UP000824072"/>
    </source>
</evidence>
<evidence type="ECO:0000256" key="4">
    <source>
        <dbReference type="ARBA" id="ARBA00022898"/>
    </source>
</evidence>
<dbReference type="Pfam" id="PF01276">
    <property type="entry name" value="OKR_DC_1"/>
    <property type="match status" value="1"/>
</dbReference>
<protein>
    <submittedName>
        <fullName evidence="8">Aminotransferase class V-fold PLP-dependent enzyme</fullName>
    </submittedName>
</protein>
<keyword evidence="5" id="KW-0456">Lyase</keyword>
<dbReference type="InterPro" id="IPR036633">
    <property type="entry name" value="Prn/Lys/Arg_de-COase_C_sf"/>
</dbReference>
<evidence type="ECO:0000256" key="5">
    <source>
        <dbReference type="ARBA" id="ARBA00023239"/>
    </source>
</evidence>
<dbReference type="InterPro" id="IPR015424">
    <property type="entry name" value="PyrdxlP-dep_Trfase"/>
</dbReference>
<comment type="similarity">
    <text evidence="2">Belongs to the Orn/Lys/Arg decarboxylase class-I family.</text>
</comment>
<dbReference type="EMBL" id="DVMU01000180">
    <property type="protein sequence ID" value="HIU34463.1"/>
    <property type="molecule type" value="Genomic_DNA"/>
</dbReference>
<dbReference type="SUPFAM" id="SSF55904">
    <property type="entry name" value="Ornithine decarboxylase C-terminal domain"/>
    <property type="match status" value="1"/>
</dbReference>
<feature type="domain" description="Orn/Lys/Arg decarboxylases family 1 pyridoxal-P attachment site" evidence="6">
    <location>
        <begin position="33"/>
        <end position="270"/>
    </location>
</feature>
<evidence type="ECO:0000259" key="6">
    <source>
        <dbReference type="Pfam" id="PF01276"/>
    </source>
</evidence>
<dbReference type="PANTHER" id="PTHR43277">
    <property type="entry name" value="ARGININE DECARBOXYLASE"/>
    <property type="match status" value="1"/>
</dbReference>
<evidence type="ECO:0000313" key="8">
    <source>
        <dbReference type="EMBL" id="HIU34463.1"/>
    </source>
</evidence>
<evidence type="ECO:0000259" key="7">
    <source>
        <dbReference type="Pfam" id="PF03711"/>
    </source>
</evidence>
<evidence type="ECO:0000256" key="2">
    <source>
        <dbReference type="ARBA" id="ARBA00010671"/>
    </source>
</evidence>
<reference evidence="8" key="2">
    <citation type="journal article" date="2021" name="PeerJ">
        <title>Extensive microbial diversity within the chicken gut microbiome revealed by metagenomics and culture.</title>
        <authorList>
            <person name="Gilroy R."/>
            <person name="Ravi A."/>
            <person name="Getino M."/>
            <person name="Pursley I."/>
            <person name="Horton D.L."/>
            <person name="Alikhan N.F."/>
            <person name="Baker D."/>
            <person name="Gharbi K."/>
            <person name="Hall N."/>
            <person name="Watson M."/>
            <person name="Adriaenssens E.M."/>
            <person name="Foster-Nyarko E."/>
            <person name="Jarju S."/>
            <person name="Secka A."/>
            <person name="Antonio M."/>
            <person name="Oren A."/>
            <person name="Chaudhuri R.R."/>
            <person name="La Ragione R."/>
            <person name="Hildebrand F."/>
            <person name="Pallen M.J."/>
        </authorList>
    </citation>
    <scope>NUCLEOTIDE SEQUENCE</scope>
    <source>
        <strain evidence="8">ChiHcec3-11533</strain>
    </source>
</reference>
<dbReference type="SUPFAM" id="SSF53383">
    <property type="entry name" value="PLP-dependent transferases"/>
    <property type="match status" value="1"/>
</dbReference>
<dbReference type="Gene3D" id="3.40.640.10">
    <property type="entry name" value="Type I PLP-dependent aspartate aminotransferase-like (Major domain)"/>
    <property type="match status" value="1"/>
</dbReference>
<organism evidence="8 9">
    <name type="scientific">Candidatus Pullichristensenella excrementigallinarum</name>
    <dbReference type="NCBI Taxonomy" id="2840907"/>
    <lineage>
        <taxon>Bacteria</taxon>
        <taxon>Bacillati</taxon>
        <taxon>Bacillota</taxon>
        <taxon>Clostridia</taxon>
        <taxon>Candidatus Pullichristensenella</taxon>
    </lineage>
</organism>
<gene>
    <name evidence="8" type="ORF">IAB02_07870</name>
</gene>
<accession>A0A9D1IC03</accession>
<dbReference type="InterPro" id="IPR000310">
    <property type="entry name" value="Orn/Lys/Arg_deCO2ase_major_dom"/>
</dbReference>
<dbReference type="PANTHER" id="PTHR43277:SF4">
    <property type="entry name" value="ARGININE DECARBOXYLASE"/>
    <property type="match status" value="1"/>
</dbReference>
<dbReference type="InterPro" id="IPR015421">
    <property type="entry name" value="PyrdxlP-dep_Trfase_major"/>
</dbReference>
<dbReference type="InterPro" id="IPR008286">
    <property type="entry name" value="Prn/Lys/Arg_de-COase_C"/>
</dbReference>
<evidence type="ECO:0000256" key="3">
    <source>
        <dbReference type="ARBA" id="ARBA00022793"/>
    </source>
</evidence>
<dbReference type="GO" id="GO:0008483">
    <property type="term" value="F:transaminase activity"/>
    <property type="evidence" value="ECO:0007669"/>
    <property type="project" value="UniProtKB-KW"/>
</dbReference>
<evidence type="ECO:0000256" key="1">
    <source>
        <dbReference type="ARBA" id="ARBA00001933"/>
    </source>
</evidence>
<comment type="cofactor">
    <cofactor evidence="1">
        <name>pyridoxal 5'-phosphate</name>
        <dbReference type="ChEBI" id="CHEBI:597326"/>
    </cofactor>
</comment>
<dbReference type="AlphaFoldDB" id="A0A9D1IC03"/>
<feature type="domain" description="Orn/Lys/Arg decarboxylase C-terminal" evidence="7">
    <location>
        <begin position="370"/>
        <end position="426"/>
    </location>
</feature>